<evidence type="ECO:0000259" key="1">
    <source>
        <dbReference type="Pfam" id="PF08818"/>
    </source>
</evidence>
<dbReference type="Pfam" id="PF08818">
    <property type="entry name" value="DUF1801"/>
    <property type="match status" value="1"/>
</dbReference>
<proteinExistence type="predicted"/>
<comment type="caution">
    <text evidence="2">The sequence shown here is derived from an EMBL/GenBank/DDBJ whole genome shotgun (WGS) entry which is preliminary data.</text>
</comment>
<evidence type="ECO:0000313" key="3">
    <source>
        <dbReference type="Proteomes" id="UP000293036"/>
    </source>
</evidence>
<dbReference type="RefSeq" id="WP_131282007.1">
    <property type="nucleotide sequence ID" value="NZ_JBHSLR010000005.1"/>
</dbReference>
<dbReference type="OrthoDB" id="384795at2"/>
<gene>
    <name evidence="2" type="ORF">EZJ44_07675</name>
</gene>
<protein>
    <submittedName>
        <fullName evidence="2">Iron chaperone</fullName>
    </submittedName>
</protein>
<feature type="domain" description="YdhG-like" evidence="1">
    <location>
        <begin position="29"/>
        <end position="123"/>
    </location>
</feature>
<reference evidence="2 3" key="1">
    <citation type="submission" date="2019-02" db="EMBL/GenBank/DDBJ databases">
        <title>Arcanobacterium bovis sp. nov., isolated from the milk of a cow with mastitis.</title>
        <authorList>
            <person name="Sammra O."/>
            <person name="Foster G."/>
            <person name="Hassan A."/>
            <person name="Alssahen M."/>
            <person name="Laemmler C."/>
            <person name="Borowiak M."/>
            <person name="Malorny B."/>
            <person name="Abdulmawjood A."/>
        </authorList>
    </citation>
    <scope>NUCLEOTIDE SEQUENCE [LARGE SCALE GENOMIC DNA]</scope>
    <source>
        <strain evidence="2 3">C605018/01/1</strain>
    </source>
</reference>
<dbReference type="SUPFAM" id="SSF159888">
    <property type="entry name" value="YdhG-like"/>
    <property type="match status" value="1"/>
</dbReference>
<organism evidence="2 3">
    <name type="scientific">Arcanobacterium bovis</name>
    <dbReference type="NCBI Taxonomy" id="2529275"/>
    <lineage>
        <taxon>Bacteria</taxon>
        <taxon>Bacillati</taxon>
        <taxon>Actinomycetota</taxon>
        <taxon>Actinomycetes</taxon>
        <taxon>Actinomycetales</taxon>
        <taxon>Actinomycetaceae</taxon>
        <taxon>Arcanobacterium</taxon>
    </lineage>
</organism>
<sequence>MATIEMCEGDKLEDFLVPILKKIPDPNNQETALALIERILKTYPQLKLRIAWNQPMFTDHGTFIMGMSFAKAHFSISPEYKGMVTFASKLEELGIDHSKMLIRFPWKDDVPFALIQEIIEFNIRDKADVNTFWRHDKHDDEC</sequence>
<accession>A0A4V2KQZ8</accession>
<dbReference type="AlphaFoldDB" id="A0A4V2KQZ8"/>
<dbReference type="InterPro" id="IPR014922">
    <property type="entry name" value="YdhG-like"/>
</dbReference>
<evidence type="ECO:0000313" key="2">
    <source>
        <dbReference type="EMBL" id="TBW20957.1"/>
    </source>
</evidence>
<dbReference type="EMBL" id="SJDT01000006">
    <property type="protein sequence ID" value="TBW20957.1"/>
    <property type="molecule type" value="Genomic_DNA"/>
</dbReference>
<name>A0A4V2KQZ8_9ACTO</name>
<dbReference type="Proteomes" id="UP000293036">
    <property type="component" value="Unassembled WGS sequence"/>
</dbReference>
<dbReference type="Gene3D" id="3.90.1150.200">
    <property type="match status" value="1"/>
</dbReference>
<keyword evidence="3" id="KW-1185">Reference proteome</keyword>